<sequence length="170" mass="18247">MSISRSTSAIELPHTAGCLVCGRENPHGLHLHLYVDPATGVVTTRFAPGPNHIGFTGVAHGGILATVFDEAMVWAATWSGKRFCLCGEMTVRFRQPALVGMNLTFAASIETARSRIITTTATAHDDAGTLIAEASAKYVPLPPDKNREFVATLVDEASTRDAARRFHELS</sequence>
<dbReference type="InterPro" id="IPR052365">
    <property type="entry name" value="THEM4/THEM5_acyl-CoA_thioest"/>
</dbReference>
<feature type="domain" description="Thioesterase" evidence="24">
    <location>
        <begin position="57"/>
        <end position="131"/>
    </location>
</feature>
<comment type="catalytic activity">
    <reaction evidence="13">
        <text>(5Z,8Z,11Z,14Z)-eicosatetraenoyl-CoA + H2O = (5Z,8Z,11Z,14Z)-eicosatetraenoate + CoA + H(+)</text>
        <dbReference type="Rhea" id="RHEA:40151"/>
        <dbReference type="ChEBI" id="CHEBI:15377"/>
        <dbReference type="ChEBI" id="CHEBI:15378"/>
        <dbReference type="ChEBI" id="CHEBI:32395"/>
        <dbReference type="ChEBI" id="CHEBI:57287"/>
        <dbReference type="ChEBI" id="CHEBI:57368"/>
    </reaction>
    <physiologicalReaction direction="left-to-right" evidence="13">
        <dbReference type="Rhea" id="RHEA:40152"/>
    </physiologicalReaction>
</comment>
<dbReference type="RefSeq" id="WP_206291200.1">
    <property type="nucleotide sequence ID" value="NZ_CP063458.1"/>
</dbReference>
<dbReference type="Proteomes" id="UP000593765">
    <property type="component" value="Chromosome"/>
</dbReference>
<keyword evidence="26" id="KW-1185">Reference proteome</keyword>
<dbReference type="GO" id="GO:0006631">
    <property type="term" value="P:fatty acid metabolic process"/>
    <property type="evidence" value="ECO:0007669"/>
    <property type="project" value="UniProtKB-KW"/>
</dbReference>
<evidence type="ECO:0000256" key="21">
    <source>
        <dbReference type="ARBA" id="ARBA00047969"/>
    </source>
</evidence>
<name>A0A7M2WRX5_9BACT</name>
<keyword evidence="7" id="KW-0378">Hydrolase</keyword>
<keyword evidence="10" id="KW-0443">Lipid metabolism</keyword>
<comment type="subcellular location">
    <subcellularLocation>
        <location evidence="3">Cell projection</location>
        <location evidence="3">Ruffle membrane</location>
    </subcellularLocation>
    <subcellularLocation>
        <location evidence="2">Cytoplasm</location>
    </subcellularLocation>
    <subcellularLocation>
        <location evidence="1">Membrane</location>
        <topology evidence="1">Peripheral membrane protein</topology>
    </subcellularLocation>
</comment>
<evidence type="ECO:0000256" key="5">
    <source>
        <dbReference type="ARBA" id="ARBA00022490"/>
    </source>
</evidence>
<accession>A0A7M2WRX5</accession>
<evidence type="ECO:0000256" key="3">
    <source>
        <dbReference type="ARBA" id="ARBA00004632"/>
    </source>
</evidence>
<comment type="catalytic activity">
    <reaction evidence="14">
        <text>(9Z)-octadecenoyl-CoA + H2O = (9Z)-octadecenoate + CoA + H(+)</text>
        <dbReference type="Rhea" id="RHEA:40139"/>
        <dbReference type="ChEBI" id="CHEBI:15377"/>
        <dbReference type="ChEBI" id="CHEBI:15378"/>
        <dbReference type="ChEBI" id="CHEBI:30823"/>
        <dbReference type="ChEBI" id="CHEBI:57287"/>
        <dbReference type="ChEBI" id="CHEBI:57387"/>
    </reaction>
    <physiologicalReaction direction="left-to-right" evidence="14">
        <dbReference type="Rhea" id="RHEA:40140"/>
    </physiologicalReaction>
</comment>
<keyword evidence="5" id="KW-0963">Cytoplasm</keyword>
<dbReference type="InterPro" id="IPR029069">
    <property type="entry name" value="HotDog_dom_sf"/>
</dbReference>
<keyword evidence="6" id="KW-0053">Apoptosis</keyword>
<evidence type="ECO:0000256" key="2">
    <source>
        <dbReference type="ARBA" id="ARBA00004496"/>
    </source>
</evidence>
<comment type="catalytic activity">
    <reaction evidence="22">
        <text>dodecanoyl-CoA + H2O = dodecanoate + CoA + H(+)</text>
        <dbReference type="Rhea" id="RHEA:30135"/>
        <dbReference type="ChEBI" id="CHEBI:15377"/>
        <dbReference type="ChEBI" id="CHEBI:15378"/>
        <dbReference type="ChEBI" id="CHEBI:18262"/>
        <dbReference type="ChEBI" id="CHEBI:57287"/>
        <dbReference type="ChEBI" id="CHEBI:57375"/>
    </reaction>
    <physiologicalReaction direction="left-to-right" evidence="22">
        <dbReference type="Rhea" id="RHEA:30136"/>
    </physiologicalReaction>
</comment>
<dbReference type="AlphaFoldDB" id="A0A7M2WRX5"/>
<dbReference type="EMBL" id="CP063458">
    <property type="protein sequence ID" value="QOV88226.1"/>
    <property type="molecule type" value="Genomic_DNA"/>
</dbReference>
<evidence type="ECO:0000256" key="19">
    <source>
        <dbReference type="ARBA" id="ARBA00047588"/>
    </source>
</evidence>
<dbReference type="InterPro" id="IPR006683">
    <property type="entry name" value="Thioestr_dom"/>
</dbReference>
<proteinExistence type="inferred from homology"/>
<evidence type="ECO:0000256" key="23">
    <source>
        <dbReference type="ARBA" id="ARBA00048180"/>
    </source>
</evidence>
<dbReference type="GO" id="GO:0016020">
    <property type="term" value="C:membrane"/>
    <property type="evidence" value="ECO:0007669"/>
    <property type="project" value="UniProtKB-SubCell"/>
</dbReference>
<reference evidence="25 26" key="1">
    <citation type="submission" date="2020-10" db="EMBL/GenBank/DDBJ databases">
        <title>Wide distribution of Phycisphaera-like planctomycetes from WD2101 soil group in peatlands and genome analysis of the first cultivated representative.</title>
        <authorList>
            <person name="Dedysh S.N."/>
            <person name="Beletsky A.V."/>
            <person name="Ivanova A."/>
            <person name="Kulichevskaya I.S."/>
            <person name="Suzina N.E."/>
            <person name="Philippov D.A."/>
            <person name="Rakitin A.L."/>
            <person name="Mardanov A.V."/>
            <person name="Ravin N.V."/>
        </authorList>
    </citation>
    <scope>NUCLEOTIDE SEQUENCE [LARGE SCALE GENOMIC DNA]</scope>
    <source>
        <strain evidence="25 26">M1803</strain>
    </source>
</reference>
<evidence type="ECO:0000256" key="9">
    <source>
        <dbReference type="ARBA" id="ARBA00022946"/>
    </source>
</evidence>
<dbReference type="Gene3D" id="3.10.129.10">
    <property type="entry name" value="Hotdog Thioesterase"/>
    <property type="match status" value="1"/>
</dbReference>
<comment type="catalytic activity">
    <reaction evidence="19">
        <text>octanoyl-CoA + H2O = octanoate + CoA + H(+)</text>
        <dbReference type="Rhea" id="RHEA:30143"/>
        <dbReference type="ChEBI" id="CHEBI:15377"/>
        <dbReference type="ChEBI" id="CHEBI:15378"/>
        <dbReference type="ChEBI" id="CHEBI:25646"/>
        <dbReference type="ChEBI" id="CHEBI:57287"/>
        <dbReference type="ChEBI" id="CHEBI:57386"/>
    </reaction>
    <physiologicalReaction direction="left-to-right" evidence="19">
        <dbReference type="Rhea" id="RHEA:30144"/>
    </physiologicalReaction>
</comment>
<evidence type="ECO:0000256" key="14">
    <source>
        <dbReference type="ARBA" id="ARBA00037002"/>
    </source>
</evidence>
<evidence type="ECO:0000313" key="26">
    <source>
        <dbReference type="Proteomes" id="UP000593765"/>
    </source>
</evidence>
<keyword evidence="11" id="KW-0472">Membrane</keyword>
<evidence type="ECO:0000256" key="18">
    <source>
        <dbReference type="ARBA" id="ARBA00043210"/>
    </source>
</evidence>
<evidence type="ECO:0000256" key="13">
    <source>
        <dbReference type="ARBA" id="ARBA00035852"/>
    </source>
</evidence>
<evidence type="ECO:0000256" key="12">
    <source>
        <dbReference type="ARBA" id="ARBA00023273"/>
    </source>
</evidence>
<evidence type="ECO:0000256" key="16">
    <source>
        <dbReference type="ARBA" id="ARBA00038848"/>
    </source>
</evidence>
<evidence type="ECO:0000256" key="15">
    <source>
        <dbReference type="ARBA" id="ARBA00038456"/>
    </source>
</evidence>
<evidence type="ECO:0000256" key="22">
    <source>
        <dbReference type="ARBA" id="ARBA00048074"/>
    </source>
</evidence>
<dbReference type="Pfam" id="PF03061">
    <property type="entry name" value="4HBT"/>
    <property type="match status" value="1"/>
</dbReference>
<evidence type="ECO:0000256" key="8">
    <source>
        <dbReference type="ARBA" id="ARBA00022832"/>
    </source>
</evidence>
<dbReference type="KEGG" id="hbs:IPV69_18480"/>
<evidence type="ECO:0000259" key="24">
    <source>
        <dbReference type="Pfam" id="PF03061"/>
    </source>
</evidence>
<protein>
    <recommendedName>
        <fullName evidence="17">Acyl-coenzyme A thioesterase THEM4</fullName>
        <ecNumber evidence="16">3.1.2.2</ecNumber>
    </recommendedName>
    <alternativeName>
        <fullName evidence="18">Thioesterase superfamily member 4</fullName>
    </alternativeName>
</protein>
<evidence type="ECO:0000256" key="20">
    <source>
        <dbReference type="ARBA" id="ARBA00047734"/>
    </source>
</evidence>
<keyword evidence="4" id="KW-1003">Cell membrane</keyword>
<comment type="similarity">
    <text evidence="15">Belongs to the THEM4/THEM5 thioesterase family.</text>
</comment>
<comment type="catalytic activity">
    <reaction evidence="20">
        <text>hexadecanoyl-CoA + H2O = hexadecanoate + CoA + H(+)</text>
        <dbReference type="Rhea" id="RHEA:16645"/>
        <dbReference type="ChEBI" id="CHEBI:7896"/>
        <dbReference type="ChEBI" id="CHEBI:15377"/>
        <dbReference type="ChEBI" id="CHEBI:15378"/>
        <dbReference type="ChEBI" id="CHEBI:57287"/>
        <dbReference type="ChEBI" id="CHEBI:57379"/>
        <dbReference type="EC" id="3.1.2.2"/>
    </reaction>
    <physiologicalReaction direction="left-to-right" evidence="20">
        <dbReference type="Rhea" id="RHEA:16646"/>
    </physiologicalReaction>
</comment>
<dbReference type="EC" id="3.1.2.2" evidence="16"/>
<evidence type="ECO:0000256" key="6">
    <source>
        <dbReference type="ARBA" id="ARBA00022703"/>
    </source>
</evidence>
<organism evidence="25 26">
    <name type="scientific">Humisphaera borealis</name>
    <dbReference type="NCBI Taxonomy" id="2807512"/>
    <lineage>
        <taxon>Bacteria</taxon>
        <taxon>Pseudomonadati</taxon>
        <taxon>Planctomycetota</taxon>
        <taxon>Phycisphaerae</taxon>
        <taxon>Tepidisphaerales</taxon>
        <taxon>Tepidisphaeraceae</taxon>
        <taxon>Humisphaera</taxon>
    </lineage>
</organism>
<evidence type="ECO:0000256" key="11">
    <source>
        <dbReference type="ARBA" id="ARBA00023136"/>
    </source>
</evidence>
<keyword evidence="8" id="KW-0276">Fatty acid metabolism</keyword>
<comment type="catalytic activity">
    <reaction evidence="21">
        <text>decanoyl-CoA + H2O = decanoate + CoA + H(+)</text>
        <dbReference type="Rhea" id="RHEA:40059"/>
        <dbReference type="ChEBI" id="CHEBI:15377"/>
        <dbReference type="ChEBI" id="CHEBI:15378"/>
        <dbReference type="ChEBI" id="CHEBI:27689"/>
        <dbReference type="ChEBI" id="CHEBI:57287"/>
        <dbReference type="ChEBI" id="CHEBI:61430"/>
    </reaction>
    <physiologicalReaction direction="left-to-right" evidence="21">
        <dbReference type="Rhea" id="RHEA:40060"/>
    </physiologicalReaction>
</comment>
<comment type="catalytic activity">
    <reaction evidence="23">
        <text>tetradecanoyl-CoA + H2O = tetradecanoate + CoA + H(+)</text>
        <dbReference type="Rhea" id="RHEA:40119"/>
        <dbReference type="ChEBI" id="CHEBI:15377"/>
        <dbReference type="ChEBI" id="CHEBI:15378"/>
        <dbReference type="ChEBI" id="CHEBI:30807"/>
        <dbReference type="ChEBI" id="CHEBI:57287"/>
        <dbReference type="ChEBI" id="CHEBI:57385"/>
    </reaction>
    <physiologicalReaction direction="left-to-right" evidence="23">
        <dbReference type="Rhea" id="RHEA:40120"/>
    </physiologicalReaction>
</comment>
<dbReference type="CDD" id="cd03443">
    <property type="entry name" value="PaaI_thioesterase"/>
    <property type="match status" value="1"/>
</dbReference>
<evidence type="ECO:0000256" key="4">
    <source>
        <dbReference type="ARBA" id="ARBA00022475"/>
    </source>
</evidence>
<keyword evidence="9" id="KW-0809">Transit peptide</keyword>
<gene>
    <name evidence="25" type="ORF">IPV69_18480</name>
</gene>
<dbReference type="GO" id="GO:0005737">
    <property type="term" value="C:cytoplasm"/>
    <property type="evidence" value="ECO:0007669"/>
    <property type="project" value="UniProtKB-SubCell"/>
</dbReference>
<evidence type="ECO:0000256" key="10">
    <source>
        <dbReference type="ARBA" id="ARBA00023098"/>
    </source>
</evidence>
<dbReference type="PANTHER" id="PTHR12418:SF19">
    <property type="entry name" value="ACYL-COENZYME A THIOESTERASE THEM4"/>
    <property type="match status" value="1"/>
</dbReference>
<evidence type="ECO:0000313" key="25">
    <source>
        <dbReference type="EMBL" id="QOV88226.1"/>
    </source>
</evidence>
<dbReference type="PANTHER" id="PTHR12418">
    <property type="entry name" value="ACYL-COENZYME A THIOESTERASE THEM4"/>
    <property type="match status" value="1"/>
</dbReference>
<dbReference type="GO" id="GO:0016790">
    <property type="term" value="F:thiolester hydrolase activity"/>
    <property type="evidence" value="ECO:0007669"/>
    <property type="project" value="UniProtKB-ARBA"/>
</dbReference>
<evidence type="ECO:0000256" key="17">
    <source>
        <dbReference type="ARBA" id="ARBA00040123"/>
    </source>
</evidence>
<evidence type="ECO:0000256" key="7">
    <source>
        <dbReference type="ARBA" id="ARBA00022801"/>
    </source>
</evidence>
<keyword evidence="12" id="KW-0966">Cell projection</keyword>
<dbReference type="SUPFAM" id="SSF54637">
    <property type="entry name" value="Thioesterase/thiol ester dehydrase-isomerase"/>
    <property type="match status" value="1"/>
</dbReference>
<evidence type="ECO:0000256" key="1">
    <source>
        <dbReference type="ARBA" id="ARBA00004170"/>
    </source>
</evidence>